<feature type="region of interest" description="Disordered" evidence="1">
    <location>
        <begin position="68"/>
        <end position="99"/>
    </location>
</feature>
<feature type="non-terminal residue" evidence="2">
    <location>
        <position position="1"/>
    </location>
</feature>
<feature type="non-terminal residue" evidence="2">
    <location>
        <position position="112"/>
    </location>
</feature>
<comment type="caution">
    <text evidence="2">The sequence shown here is derived from an EMBL/GenBank/DDBJ whole genome shotgun (WGS) entry which is preliminary data.</text>
</comment>
<evidence type="ECO:0000313" key="2">
    <source>
        <dbReference type="EMBL" id="CAF5166334.1"/>
    </source>
</evidence>
<evidence type="ECO:0000313" key="4">
    <source>
        <dbReference type="Proteomes" id="UP000681967"/>
    </source>
</evidence>
<gene>
    <name evidence="2" type="ORF">BYL167_LOCUS76029</name>
    <name evidence="3" type="ORF">GIL414_LOCUS71494</name>
</gene>
<organism evidence="2 4">
    <name type="scientific">Rotaria magnacalcarata</name>
    <dbReference type="NCBI Taxonomy" id="392030"/>
    <lineage>
        <taxon>Eukaryota</taxon>
        <taxon>Metazoa</taxon>
        <taxon>Spiralia</taxon>
        <taxon>Gnathifera</taxon>
        <taxon>Rotifera</taxon>
        <taxon>Eurotatoria</taxon>
        <taxon>Bdelloidea</taxon>
        <taxon>Philodinida</taxon>
        <taxon>Philodinidae</taxon>
        <taxon>Rotaria</taxon>
    </lineage>
</organism>
<name>A0A8S3GL58_9BILA</name>
<dbReference type="AlphaFoldDB" id="A0A8S3GL58"/>
<sequence length="112" mass="13094">IDHLYAFFLRWSPERAIDSLSDDSHFDNRISLNQTNRYSSRTQSKQNVISSAQGFVLLANDDPELTDDYLLSNDKNKNTSNSQTSITSHDRSTQSRKQHYLKRQNTLLKEWE</sequence>
<evidence type="ECO:0000256" key="1">
    <source>
        <dbReference type="SAM" id="MobiDB-lite"/>
    </source>
</evidence>
<dbReference type="EMBL" id="CAJOBH010273333">
    <property type="protein sequence ID" value="CAF5166334.1"/>
    <property type="molecule type" value="Genomic_DNA"/>
</dbReference>
<accession>A0A8S3GL58</accession>
<protein>
    <submittedName>
        <fullName evidence="2">Uncharacterized protein</fullName>
    </submittedName>
</protein>
<dbReference type="EMBL" id="CAJOBJ010334418">
    <property type="protein sequence ID" value="CAF5187010.1"/>
    <property type="molecule type" value="Genomic_DNA"/>
</dbReference>
<evidence type="ECO:0000313" key="3">
    <source>
        <dbReference type="EMBL" id="CAF5187010.1"/>
    </source>
</evidence>
<dbReference type="Proteomes" id="UP000681720">
    <property type="component" value="Unassembled WGS sequence"/>
</dbReference>
<reference evidence="2" key="1">
    <citation type="submission" date="2021-02" db="EMBL/GenBank/DDBJ databases">
        <authorList>
            <person name="Nowell W R."/>
        </authorList>
    </citation>
    <scope>NUCLEOTIDE SEQUENCE</scope>
</reference>
<feature type="compositionally biased region" description="Polar residues" evidence="1">
    <location>
        <begin position="78"/>
        <end position="87"/>
    </location>
</feature>
<dbReference type="Proteomes" id="UP000681967">
    <property type="component" value="Unassembled WGS sequence"/>
</dbReference>
<proteinExistence type="predicted"/>